<evidence type="ECO:0000256" key="15">
    <source>
        <dbReference type="ARBA" id="ARBA00023012"/>
    </source>
</evidence>
<dbReference type="Pfam" id="PF02518">
    <property type="entry name" value="HATPase_c"/>
    <property type="match status" value="1"/>
</dbReference>
<dbReference type="PRINTS" id="PR00344">
    <property type="entry name" value="BCTRLSENSOR"/>
</dbReference>
<keyword evidence="6" id="KW-1003">Cell membrane</keyword>
<dbReference type="SUPFAM" id="SSF47384">
    <property type="entry name" value="Homodimeric domain of signal transducing histidine kinase"/>
    <property type="match status" value="1"/>
</dbReference>
<dbReference type="FunFam" id="1.10.287.130:FF:000001">
    <property type="entry name" value="Two-component sensor histidine kinase"/>
    <property type="match status" value="1"/>
</dbReference>
<gene>
    <name evidence="19" type="primary">phoR</name>
    <name evidence="19" type="ORF">H9906_06055</name>
</gene>
<dbReference type="InterPro" id="IPR005467">
    <property type="entry name" value="His_kinase_dom"/>
</dbReference>
<comment type="caution">
    <text evidence="19">The sequence shown here is derived from an EMBL/GenBank/DDBJ whole genome shotgun (WGS) entry which is preliminary data.</text>
</comment>
<dbReference type="EC" id="2.7.13.3" evidence="3"/>
<organism evidence="19 20">
    <name type="scientific">Candidatus Paenalcaligenes intestinipullorum</name>
    <dbReference type="NCBI Taxonomy" id="2838718"/>
    <lineage>
        <taxon>Bacteria</taxon>
        <taxon>Pseudomonadati</taxon>
        <taxon>Pseudomonadota</taxon>
        <taxon>Betaproteobacteria</taxon>
        <taxon>Burkholderiales</taxon>
        <taxon>Alcaligenaceae</taxon>
        <taxon>Paenalcaligenes</taxon>
    </lineage>
</organism>
<proteinExistence type="predicted"/>
<dbReference type="GO" id="GO:0005886">
    <property type="term" value="C:plasma membrane"/>
    <property type="evidence" value="ECO:0007669"/>
    <property type="project" value="UniProtKB-SubCell"/>
</dbReference>
<evidence type="ECO:0000256" key="5">
    <source>
        <dbReference type="ARBA" id="ARBA00022448"/>
    </source>
</evidence>
<keyword evidence="5" id="KW-0813">Transport</keyword>
<dbReference type="FunFam" id="3.30.565.10:FF:000006">
    <property type="entry name" value="Sensor histidine kinase WalK"/>
    <property type="match status" value="1"/>
</dbReference>
<keyword evidence="12 19" id="KW-0418">Kinase</keyword>
<dbReference type="SMART" id="SM00387">
    <property type="entry name" value="HATPase_c"/>
    <property type="match status" value="1"/>
</dbReference>
<dbReference type="GO" id="GO:0004721">
    <property type="term" value="F:phosphoprotein phosphatase activity"/>
    <property type="evidence" value="ECO:0007669"/>
    <property type="project" value="TreeGrafter"/>
</dbReference>
<evidence type="ECO:0000256" key="7">
    <source>
        <dbReference type="ARBA" id="ARBA00022553"/>
    </source>
</evidence>
<sequence>QKSHLHADLHATTLAAEALPDGVLTLNELLEVQWCNAAAAQHLGLNIATDRHHAITNILRAPEFLTYAQQPEAWEAPLLLHSSQPSRPQALLVQLIAYGQAQTLMVTRDMSQMERLETTRKDFVANVSHELRTPLTVLIGFLETLSDPAAAHLAPEQRRHYEQLMREQAHHMQAIVEDLLTLSSLESSRSNDGLIVHATKVIRAVLQQAQLLSNEQHSWQIELEEDVNLIGTEQELASAFANLLTNAVRYTPAGGTIQVRWARSPNGGAQFAVQDTGIGIAPQDVPRLTERFYRADKGRARATGGTGLGLAITRHVVLRHQAELMIQSRLGEGSCFHINFPAQVVRPQPTSANHPSTETI</sequence>
<evidence type="ECO:0000256" key="1">
    <source>
        <dbReference type="ARBA" id="ARBA00000085"/>
    </source>
</evidence>
<dbReference type="NCBIfam" id="TIGR02966">
    <property type="entry name" value="phoR_proteo"/>
    <property type="match status" value="1"/>
</dbReference>
<dbReference type="GO" id="GO:0005524">
    <property type="term" value="F:ATP binding"/>
    <property type="evidence" value="ECO:0007669"/>
    <property type="project" value="UniProtKB-KW"/>
</dbReference>
<dbReference type="PANTHER" id="PTHR45453:SF1">
    <property type="entry name" value="PHOSPHATE REGULON SENSOR PROTEIN PHOR"/>
    <property type="match status" value="1"/>
</dbReference>
<evidence type="ECO:0000256" key="2">
    <source>
        <dbReference type="ARBA" id="ARBA00004429"/>
    </source>
</evidence>
<dbReference type="Gene3D" id="3.30.565.10">
    <property type="entry name" value="Histidine kinase-like ATPase, C-terminal domain"/>
    <property type="match status" value="1"/>
</dbReference>
<keyword evidence="11" id="KW-0547">Nucleotide-binding</keyword>
<dbReference type="InterPro" id="IPR050351">
    <property type="entry name" value="BphY/WalK/GraS-like"/>
</dbReference>
<evidence type="ECO:0000256" key="16">
    <source>
        <dbReference type="ARBA" id="ARBA00023136"/>
    </source>
</evidence>
<evidence type="ECO:0000256" key="4">
    <source>
        <dbReference type="ARBA" id="ARBA00019665"/>
    </source>
</evidence>
<feature type="domain" description="Histidine kinase" evidence="18">
    <location>
        <begin position="126"/>
        <end position="344"/>
    </location>
</feature>
<name>A0A9D2RK35_9BURK</name>
<keyword evidence="16" id="KW-0472">Membrane</keyword>
<reference evidence="19" key="2">
    <citation type="submission" date="2021-04" db="EMBL/GenBank/DDBJ databases">
        <authorList>
            <person name="Gilroy R."/>
        </authorList>
    </citation>
    <scope>NUCLEOTIDE SEQUENCE</scope>
    <source>
        <strain evidence="19">9264</strain>
    </source>
</reference>
<protein>
    <recommendedName>
        <fullName evidence="4">Phosphate regulon sensor protein PhoR</fullName>
        <ecNumber evidence="3">2.7.13.3</ecNumber>
    </recommendedName>
</protein>
<dbReference type="Pfam" id="PF13188">
    <property type="entry name" value="PAS_8"/>
    <property type="match status" value="1"/>
</dbReference>
<dbReference type="InterPro" id="IPR003661">
    <property type="entry name" value="HisK_dim/P_dom"/>
</dbReference>
<dbReference type="GO" id="GO:0016036">
    <property type="term" value="P:cellular response to phosphate starvation"/>
    <property type="evidence" value="ECO:0007669"/>
    <property type="project" value="TreeGrafter"/>
</dbReference>
<evidence type="ECO:0000313" key="20">
    <source>
        <dbReference type="Proteomes" id="UP000823889"/>
    </source>
</evidence>
<dbReference type="InterPro" id="IPR000014">
    <property type="entry name" value="PAS"/>
</dbReference>
<dbReference type="CDD" id="cd00082">
    <property type="entry name" value="HisKA"/>
    <property type="match status" value="1"/>
</dbReference>
<comment type="function">
    <text evidence="17">Member of the two-component regulatory system PhoR/PhoB involved in the phosphate regulon genes expression. PhoR may function as a membrane-associated protein kinase that phosphorylates PhoB in response to environmental signals.</text>
</comment>
<evidence type="ECO:0000256" key="12">
    <source>
        <dbReference type="ARBA" id="ARBA00022777"/>
    </source>
</evidence>
<dbReference type="SMART" id="SM00388">
    <property type="entry name" value="HisKA"/>
    <property type="match status" value="1"/>
</dbReference>
<feature type="non-terminal residue" evidence="19">
    <location>
        <position position="1"/>
    </location>
</feature>
<evidence type="ECO:0000256" key="13">
    <source>
        <dbReference type="ARBA" id="ARBA00022840"/>
    </source>
</evidence>
<dbReference type="EMBL" id="DWUQ01000124">
    <property type="protein sequence ID" value="HJD44573.1"/>
    <property type="molecule type" value="Genomic_DNA"/>
</dbReference>
<dbReference type="AlphaFoldDB" id="A0A9D2RK35"/>
<dbReference type="PROSITE" id="PS50109">
    <property type="entry name" value="HIS_KIN"/>
    <property type="match status" value="1"/>
</dbReference>
<evidence type="ECO:0000256" key="8">
    <source>
        <dbReference type="ARBA" id="ARBA00022592"/>
    </source>
</evidence>
<evidence type="ECO:0000259" key="18">
    <source>
        <dbReference type="PROSITE" id="PS50109"/>
    </source>
</evidence>
<dbReference type="InterPro" id="IPR036890">
    <property type="entry name" value="HATPase_C_sf"/>
</dbReference>
<accession>A0A9D2RK35</accession>
<evidence type="ECO:0000256" key="11">
    <source>
        <dbReference type="ARBA" id="ARBA00022741"/>
    </source>
</evidence>
<dbReference type="GO" id="GO:0000155">
    <property type="term" value="F:phosphorelay sensor kinase activity"/>
    <property type="evidence" value="ECO:0007669"/>
    <property type="project" value="InterPro"/>
</dbReference>
<reference evidence="19" key="1">
    <citation type="journal article" date="2021" name="PeerJ">
        <title>Extensive microbial diversity within the chicken gut microbiome revealed by metagenomics and culture.</title>
        <authorList>
            <person name="Gilroy R."/>
            <person name="Ravi A."/>
            <person name="Getino M."/>
            <person name="Pursley I."/>
            <person name="Horton D.L."/>
            <person name="Alikhan N.F."/>
            <person name="Baker D."/>
            <person name="Gharbi K."/>
            <person name="Hall N."/>
            <person name="Watson M."/>
            <person name="Adriaenssens E.M."/>
            <person name="Foster-Nyarko E."/>
            <person name="Jarju S."/>
            <person name="Secka A."/>
            <person name="Antonio M."/>
            <person name="Oren A."/>
            <person name="Chaudhuri R.R."/>
            <person name="La Ragione R."/>
            <person name="Hildebrand F."/>
            <person name="Pallen M.J."/>
        </authorList>
    </citation>
    <scope>NUCLEOTIDE SEQUENCE</scope>
    <source>
        <strain evidence="19">9264</strain>
    </source>
</reference>
<keyword evidence="14" id="KW-1133">Transmembrane helix</keyword>
<dbReference type="PANTHER" id="PTHR45453">
    <property type="entry name" value="PHOSPHATE REGULON SENSOR PROTEIN PHOR"/>
    <property type="match status" value="1"/>
</dbReference>
<dbReference type="InterPro" id="IPR014310">
    <property type="entry name" value="Sig_transdc_His_kinase_PhoR"/>
</dbReference>
<keyword evidence="7" id="KW-0597">Phosphoprotein</keyword>
<dbReference type="InterPro" id="IPR004358">
    <property type="entry name" value="Sig_transdc_His_kin-like_C"/>
</dbReference>
<dbReference type="Proteomes" id="UP000823889">
    <property type="component" value="Unassembled WGS sequence"/>
</dbReference>
<dbReference type="SUPFAM" id="SSF55874">
    <property type="entry name" value="ATPase domain of HSP90 chaperone/DNA topoisomerase II/histidine kinase"/>
    <property type="match status" value="1"/>
</dbReference>
<dbReference type="Pfam" id="PF00512">
    <property type="entry name" value="HisKA"/>
    <property type="match status" value="1"/>
</dbReference>
<dbReference type="InterPro" id="IPR003594">
    <property type="entry name" value="HATPase_dom"/>
</dbReference>
<evidence type="ECO:0000256" key="3">
    <source>
        <dbReference type="ARBA" id="ARBA00012438"/>
    </source>
</evidence>
<evidence type="ECO:0000256" key="17">
    <source>
        <dbReference type="ARBA" id="ARBA00025207"/>
    </source>
</evidence>
<dbReference type="InterPro" id="IPR036097">
    <property type="entry name" value="HisK_dim/P_sf"/>
</dbReference>
<evidence type="ECO:0000256" key="10">
    <source>
        <dbReference type="ARBA" id="ARBA00022692"/>
    </source>
</evidence>
<evidence type="ECO:0000256" key="6">
    <source>
        <dbReference type="ARBA" id="ARBA00022475"/>
    </source>
</evidence>
<keyword evidence="15" id="KW-0902">Two-component regulatory system</keyword>
<evidence type="ECO:0000256" key="9">
    <source>
        <dbReference type="ARBA" id="ARBA00022679"/>
    </source>
</evidence>
<evidence type="ECO:0000256" key="14">
    <source>
        <dbReference type="ARBA" id="ARBA00022989"/>
    </source>
</evidence>
<comment type="catalytic activity">
    <reaction evidence="1">
        <text>ATP + protein L-histidine = ADP + protein N-phospho-L-histidine.</text>
        <dbReference type="EC" id="2.7.13.3"/>
    </reaction>
</comment>
<keyword evidence="13" id="KW-0067">ATP-binding</keyword>
<evidence type="ECO:0000313" key="19">
    <source>
        <dbReference type="EMBL" id="HJD44573.1"/>
    </source>
</evidence>
<keyword evidence="8" id="KW-0592">Phosphate transport</keyword>
<dbReference type="GO" id="GO:0006817">
    <property type="term" value="P:phosphate ion transport"/>
    <property type="evidence" value="ECO:0007669"/>
    <property type="project" value="UniProtKB-KW"/>
</dbReference>
<dbReference type="Gene3D" id="1.10.287.130">
    <property type="match status" value="1"/>
</dbReference>
<keyword evidence="9" id="KW-0808">Transferase</keyword>
<keyword evidence="10" id="KW-0812">Transmembrane</keyword>
<comment type="subcellular location">
    <subcellularLocation>
        <location evidence="2">Cell inner membrane</location>
        <topology evidence="2">Multi-pass membrane protein</topology>
    </subcellularLocation>
</comment>